<organism evidence="2 3">
    <name type="scientific">Streptomyces echinoruber</name>
    <dbReference type="NCBI Taxonomy" id="68898"/>
    <lineage>
        <taxon>Bacteria</taxon>
        <taxon>Bacillati</taxon>
        <taxon>Actinomycetota</taxon>
        <taxon>Actinomycetes</taxon>
        <taxon>Kitasatosporales</taxon>
        <taxon>Streptomycetaceae</taxon>
        <taxon>Streptomyces</taxon>
    </lineage>
</organism>
<dbReference type="EMBL" id="BMWH01000010">
    <property type="protein sequence ID" value="GGZ89394.1"/>
    <property type="molecule type" value="Genomic_DNA"/>
</dbReference>
<feature type="region of interest" description="Disordered" evidence="1">
    <location>
        <begin position="1"/>
        <end position="64"/>
    </location>
</feature>
<evidence type="ECO:0000313" key="3">
    <source>
        <dbReference type="Proteomes" id="UP000623010"/>
    </source>
</evidence>
<reference evidence="2" key="2">
    <citation type="submission" date="2020-09" db="EMBL/GenBank/DDBJ databases">
        <authorList>
            <person name="Sun Q."/>
            <person name="Ohkuma M."/>
        </authorList>
    </citation>
    <scope>NUCLEOTIDE SEQUENCE</scope>
    <source>
        <strain evidence="2">JCM 5016</strain>
    </source>
</reference>
<evidence type="ECO:0000313" key="2">
    <source>
        <dbReference type="EMBL" id="GGZ89394.1"/>
    </source>
</evidence>
<keyword evidence="3" id="KW-1185">Reference proteome</keyword>
<sequence length="82" mass="8440">MPAAAHSAGSSTRWTEAVDADSDAEDGANPKVTILPSATGPYGGQGRIPLNRTPQGSPDDHGSCAENRLQFFLSNVNAATSK</sequence>
<accession>A0A918RA64</accession>
<reference evidence="2" key="1">
    <citation type="journal article" date="2014" name="Int. J. Syst. Evol. Microbiol.">
        <title>Complete genome sequence of Corynebacterium casei LMG S-19264T (=DSM 44701T), isolated from a smear-ripened cheese.</title>
        <authorList>
            <consortium name="US DOE Joint Genome Institute (JGI-PGF)"/>
            <person name="Walter F."/>
            <person name="Albersmeier A."/>
            <person name="Kalinowski J."/>
            <person name="Ruckert C."/>
        </authorList>
    </citation>
    <scope>NUCLEOTIDE SEQUENCE</scope>
    <source>
        <strain evidence="2">JCM 5016</strain>
    </source>
</reference>
<comment type="caution">
    <text evidence="2">The sequence shown here is derived from an EMBL/GenBank/DDBJ whole genome shotgun (WGS) entry which is preliminary data.</text>
</comment>
<evidence type="ECO:0000256" key="1">
    <source>
        <dbReference type="SAM" id="MobiDB-lite"/>
    </source>
</evidence>
<gene>
    <name evidence="2" type="ORF">GCM10010389_29640</name>
</gene>
<dbReference type="AlphaFoldDB" id="A0A918RA64"/>
<protein>
    <submittedName>
        <fullName evidence="2">Uncharacterized protein</fullName>
    </submittedName>
</protein>
<dbReference type="Proteomes" id="UP000623010">
    <property type="component" value="Unassembled WGS sequence"/>
</dbReference>
<proteinExistence type="predicted"/>
<name>A0A918RA64_9ACTN</name>